<organism evidence="2 3">
    <name type="scientific">Stieleria varia</name>
    <dbReference type="NCBI Taxonomy" id="2528005"/>
    <lineage>
        <taxon>Bacteria</taxon>
        <taxon>Pseudomonadati</taxon>
        <taxon>Planctomycetota</taxon>
        <taxon>Planctomycetia</taxon>
        <taxon>Pirellulales</taxon>
        <taxon>Pirellulaceae</taxon>
        <taxon>Stieleria</taxon>
    </lineage>
</organism>
<dbReference type="PROSITE" id="PS51257">
    <property type="entry name" value="PROKAR_LIPOPROTEIN"/>
    <property type="match status" value="1"/>
</dbReference>
<proteinExistence type="predicted"/>
<feature type="chain" id="PRO_5022764520" evidence="1">
    <location>
        <begin position="23"/>
        <end position="186"/>
    </location>
</feature>
<dbReference type="RefSeq" id="WP_146518574.1">
    <property type="nucleotide sequence ID" value="NZ_CP151726.1"/>
</dbReference>
<reference evidence="2 3" key="1">
    <citation type="submission" date="2019-02" db="EMBL/GenBank/DDBJ databases">
        <title>Deep-cultivation of Planctomycetes and their phenomic and genomic characterization uncovers novel biology.</title>
        <authorList>
            <person name="Wiegand S."/>
            <person name="Jogler M."/>
            <person name="Boedeker C."/>
            <person name="Pinto D."/>
            <person name="Vollmers J."/>
            <person name="Rivas-Marin E."/>
            <person name="Kohn T."/>
            <person name="Peeters S.H."/>
            <person name="Heuer A."/>
            <person name="Rast P."/>
            <person name="Oberbeckmann S."/>
            <person name="Bunk B."/>
            <person name="Jeske O."/>
            <person name="Meyerdierks A."/>
            <person name="Storesund J.E."/>
            <person name="Kallscheuer N."/>
            <person name="Luecker S."/>
            <person name="Lage O.M."/>
            <person name="Pohl T."/>
            <person name="Merkel B.J."/>
            <person name="Hornburger P."/>
            <person name="Mueller R.-W."/>
            <person name="Bruemmer F."/>
            <person name="Labrenz M."/>
            <person name="Spormann A.M."/>
            <person name="Op Den Camp H."/>
            <person name="Overmann J."/>
            <person name="Amann R."/>
            <person name="Jetten M.S.M."/>
            <person name="Mascher T."/>
            <person name="Medema M.H."/>
            <person name="Devos D.P."/>
            <person name="Kaster A.-K."/>
            <person name="Ovreas L."/>
            <person name="Rohde M."/>
            <person name="Galperin M.Y."/>
            <person name="Jogler C."/>
        </authorList>
    </citation>
    <scope>NUCLEOTIDE SEQUENCE [LARGE SCALE GENOMIC DNA]</scope>
    <source>
        <strain evidence="2 3">Pla52n</strain>
    </source>
</reference>
<evidence type="ECO:0000313" key="2">
    <source>
        <dbReference type="EMBL" id="TWU08547.1"/>
    </source>
</evidence>
<feature type="signal peptide" evidence="1">
    <location>
        <begin position="1"/>
        <end position="22"/>
    </location>
</feature>
<evidence type="ECO:0000313" key="3">
    <source>
        <dbReference type="Proteomes" id="UP000320176"/>
    </source>
</evidence>
<protein>
    <submittedName>
        <fullName evidence="2">Uncharacterized protein</fullName>
    </submittedName>
</protein>
<sequence length="186" mass="19700" precursor="true">MSSRLTQRSTLWVMLLGLLACASTGCSSLSLPAFKAPSVPLPGLSDASGDPSYSGLEGQTLSASMTAESYQKIKQAKAQNAVVLQVQGDSVPVRLLPLPDGSRSVFVSELLEQTGLQSRLGSRTQAVLHRPSPDSLTGIKMEIELNDNGEGIATACDYALRPGDRIVISKAETTGAQELVNMVLRR</sequence>
<evidence type="ECO:0000256" key="1">
    <source>
        <dbReference type="SAM" id="SignalP"/>
    </source>
</evidence>
<accession>A0A5C6B9Z5</accession>
<dbReference type="Proteomes" id="UP000320176">
    <property type="component" value="Unassembled WGS sequence"/>
</dbReference>
<comment type="caution">
    <text evidence="2">The sequence shown here is derived from an EMBL/GenBank/DDBJ whole genome shotgun (WGS) entry which is preliminary data.</text>
</comment>
<gene>
    <name evidence="2" type="ORF">Pla52n_11300</name>
</gene>
<dbReference type="AlphaFoldDB" id="A0A5C6B9Z5"/>
<keyword evidence="1" id="KW-0732">Signal</keyword>
<dbReference type="OrthoDB" id="269097at2"/>
<name>A0A5C6B9Z5_9BACT</name>
<keyword evidence="3" id="KW-1185">Reference proteome</keyword>
<dbReference type="EMBL" id="SJPN01000001">
    <property type="protein sequence ID" value="TWU08547.1"/>
    <property type="molecule type" value="Genomic_DNA"/>
</dbReference>